<dbReference type="PANTHER" id="PTHR47487">
    <property type="entry name" value="OS06G0651300 PROTEIN-RELATED"/>
    <property type="match status" value="1"/>
</dbReference>
<dbReference type="GO" id="GO:0008270">
    <property type="term" value="F:zinc ion binding"/>
    <property type="evidence" value="ECO:0007669"/>
    <property type="project" value="InterPro"/>
</dbReference>
<evidence type="ECO:0000313" key="4">
    <source>
        <dbReference type="Proteomes" id="UP001367508"/>
    </source>
</evidence>
<feature type="domain" description="U1-type" evidence="2">
    <location>
        <begin position="160"/>
        <end position="194"/>
    </location>
</feature>
<feature type="domain" description="C2H2-type" evidence="1">
    <location>
        <begin position="208"/>
        <end position="232"/>
    </location>
</feature>
<dbReference type="EMBL" id="JAYMYQ010000001">
    <property type="protein sequence ID" value="KAK7363055.1"/>
    <property type="molecule type" value="Genomic_DNA"/>
</dbReference>
<evidence type="ECO:0000259" key="1">
    <source>
        <dbReference type="SMART" id="SM00355"/>
    </source>
</evidence>
<keyword evidence="4" id="KW-1185">Reference proteome</keyword>
<dbReference type="PANTHER" id="PTHR47487:SF8">
    <property type="entry name" value="OS08G0270900 PROTEIN"/>
    <property type="match status" value="1"/>
</dbReference>
<dbReference type="Proteomes" id="UP001367508">
    <property type="component" value="Unassembled WGS sequence"/>
</dbReference>
<evidence type="ECO:0000313" key="3">
    <source>
        <dbReference type="EMBL" id="KAK7363055.1"/>
    </source>
</evidence>
<dbReference type="AlphaFoldDB" id="A0AAN9MXW0"/>
<proteinExistence type="predicted"/>
<dbReference type="Gene3D" id="3.30.160.60">
    <property type="entry name" value="Classic Zinc Finger"/>
    <property type="match status" value="2"/>
</dbReference>
<feature type="domain" description="C2H2-type" evidence="1">
    <location>
        <begin position="163"/>
        <end position="187"/>
    </location>
</feature>
<dbReference type="SMART" id="SM00451">
    <property type="entry name" value="ZnF_U1"/>
    <property type="match status" value="2"/>
</dbReference>
<organism evidence="3 4">
    <name type="scientific">Canavalia gladiata</name>
    <name type="common">Sword bean</name>
    <name type="synonym">Dolichos gladiatus</name>
    <dbReference type="NCBI Taxonomy" id="3824"/>
    <lineage>
        <taxon>Eukaryota</taxon>
        <taxon>Viridiplantae</taxon>
        <taxon>Streptophyta</taxon>
        <taxon>Embryophyta</taxon>
        <taxon>Tracheophyta</taxon>
        <taxon>Spermatophyta</taxon>
        <taxon>Magnoliopsida</taxon>
        <taxon>eudicotyledons</taxon>
        <taxon>Gunneridae</taxon>
        <taxon>Pentapetalae</taxon>
        <taxon>rosids</taxon>
        <taxon>fabids</taxon>
        <taxon>Fabales</taxon>
        <taxon>Fabaceae</taxon>
        <taxon>Papilionoideae</taxon>
        <taxon>50 kb inversion clade</taxon>
        <taxon>NPAAA clade</taxon>
        <taxon>indigoferoid/millettioid clade</taxon>
        <taxon>Phaseoleae</taxon>
        <taxon>Canavalia</taxon>
    </lineage>
</organism>
<sequence length="242" mass="27717">MVSDQRILILLRISIQGYPLEKLHAAVFKLWPYIKLMVIFCLITPDFGRASCVYDNIIRPYISRNPQAIIFRLSNSRKFSVKKDKFLLYAERDIKENGTEALEKFIASKGTTYKPDAEGTNVVRAIDNEEVQQTGKKLQTEHKDIKDLEDILVMPNLAPSQKWSCALCKFTSTSKKTLNDHLYGRKHRATWEGVSEKNQPVGKNRFKLRCPICNVTCGGVVDMNSHLNGRKHLTQVTDFNLK</sequence>
<reference evidence="3 4" key="1">
    <citation type="submission" date="2024-01" db="EMBL/GenBank/DDBJ databases">
        <title>The genomes of 5 underutilized Papilionoideae crops provide insights into root nodulation and disease resistanc.</title>
        <authorList>
            <person name="Jiang F."/>
        </authorList>
    </citation>
    <scope>NUCLEOTIDE SEQUENCE [LARGE SCALE GENOMIC DNA]</scope>
    <source>
        <strain evidence="3">LVBAO_FW01</strain>
        <tissue evidence="3">Leaves</tissue>
    </source>
</reference>
<feature type="domain" description="U1-type" evidence="2">
    <location>
        <begin position="205"/>
        <end position="239"/>
    </location>
</feature>
<gene>
    <name evidence="3" type="ORF">VNO77_05184</name>
</gene>
<name>A0AAN9MXW0_CANGL</name>
<dbReference type="GO" id="GO:0003676">
    <property type="term" value="F:nucleic acid binding"/>
    <property type="evidence" value="ECO:0007669"/>
    <property type="project" value="InterPro"/>
</dbReference>
<dbReference type="InterPro" id="IPR013087">
    <property type="entry name" value="Znf_C2H2_type"/>
</dbReference>
<accession>A0AAN9MXW0</accession>
<dbReference type="SMART" id="SM00355">
    <property type="entry name" value="ZnF_C2H2"/>
    <property type="match status" value="2"/>
</dbReference>
<evidence type="ECO:0000259" key="2">
    <source>
        <dbReference type="SMART" id="SM00451"/>
    </source>
</evidence>
<dbReference type="InterPro" id="IPR036236">
    <property type="entry name" value="Znf_C2H2_sf"/>
</dbReference>
<dbReference type="Pfam" id="PF12874">
    <property type="entry name" value="zf-met"/>
    <property type="match status" value="2"/>
</dbReference>
<protein>
    <submittedName>
        <fullName evidence="3">Uncharacterized protein</fullName>
    </submittedName>
</protein>
<dbReference type="SUPFAM" id="SSF57667">
    <property type="entry name" value="beta-beta-alpha zinc fingers"/>
    <property type="match status" value="2"/>
</dbReference>
<comment type="caution">
    <text evidence="3">The sequence shown here is derived from an EMBL/GenBank/DDBJ whole genome shotgun (WGS) entry which is preliminary data.</text>
</comment>
<dbReference type="InterPro" id="IPR003604">
    <property type="entry name" value="Matrin/U1-like-C_Znf_C2H2"/>
</dbReference>